<dbReference type="EMBL" id="RJLM01000002">
    <property type="protein sequence ID" value="RWX56192.1"/>
    <property type="molecule type" value="Genomic_DNA"/>
</dbReference>
<gene>
    <name evidence="2" type="ORF">EDI28_07865</name>
</gene>
<feature type="transmembrane region" description="Helical" evidence="1">
    <location>
        <begin position="16"/>
        <end position="34"/>
    </location>
</feature>
<feature type="transmembrane region" description="Helical" evidence="1">
    <location>
        <begin position="40"/>
        <end position="57"/>
    </location>
</feature>
<comment type="caution">
    <text evidence="2">The sequence shown here is derived from an EMBL/GenBank/DDBJ whole genome shotgun (WGS) entry which is preliminary data.</text>
</comment>
<organism evidence="2 3">
    <name type="scientific">Photobacterium chitinilyticum</name>
    <dbReference type="NCBI Taxonomy" id="2485123"/>
    <lineage>
        <taxon>Bacteria</taxon>
        <taxon>Pseudomonadati</taxon>
        <taxon>Pseudomonadota</taxon>
        <taxon>Gammaproteobacteria</taxon>
        <taxon>Vibrionales</taxon>
        <taxon>Vibrionaceae</taxon>
        <taxon>Photobacterium</taxon>
    </lineage>
</organism>
<dbReference type="Proteomes" id="UP000287563">
    <property type="component" value="Unassembled WGS sequence"/>
</dbReference>
<evidence type="ECO:0000313" key="2">
    <source>
        <dbReference type="EMBL" id="RWX56192.1"/>
    </source>
</evidence>
<dbReference type="OrthoDB" id="5829139at2"/>
<evidence type="ECO:0000256" key="1">
    <source>
        <dbReference type="SAM" id="Phobius"/>
    </source>
</evidence>
<accession>A0A444JSU0</accession>
<reference evidence="2 3" key="1">
    <citation type="submission" date="2018-11" db="EMBL/GenBank/DDBJ databases">
        <title>Photobacterium sp. BEI247 sp. nov., a marine bacterium isolated from Yongle Blue Hole in the South China Sea.</title>
        <authorList>
            <person name="Wang X."/>
        </authorList>
    </citation>
    <scope>NUCLEOTIDE SEQUENCE [LARGE SCALE GENOMIC DNA]</scope>
    <source>
        <strain evidence="3">BEI247</strain>
    </source>
</reference>
<name>A0A444JSU0_9GAMM</name>
<keyword evidence="3" id="KW-1185">Reference proteome</keyword>
<keyword evidence="1" id="KW-0472">Membrane</keyword>
<dbReference type="AlphaFoldDB" id="A0A444JSU0"/>
<keyword evidence="1" id="KW-1133">Transmembrane helix</keyword>
<keyword evidence="1" id="KW-0812">Transmembrane</keyword>
<sequence length="69" mass="7981">MVIKYARFSQKHPKTHVTFVALMVLSIIVSMALLLLQEKLIFTFGLLIAIFPLVLFAKASDYRKKYLHN</sequence>
<proteinExistence type="predicted"/>
<protein>
    <submittedName>
        <fullName evidence="2">Uncharacterized protein</fullName>
    </submittedName>
</protein>
<evidence type="ECO:0000313" key="3">
    <source>
        <dbReference type="Proteomes" id="UP000287563"/>
    </source>
</evidence>